<dbReference type="SUPFAM" id="SSF54913">
    <property type="entry name" value="GlnB-like"/>
    <property type="match status" value="1"/>
</dbReference>
<evidence type="ECO:0000313" key="7">
    <source>
        <dbReference type="EMBL" id="KWA84478.1"/>
    </source>
</evidence>
<evidence type="ECO:0000313" key="4">
    <source>
        <dbReference type="EMBL" id="KVN90086.1"/>
    </source>
</evidence>
<dbReference type="Proteomes" id="UP000057910">
    <property type="component" value="Unassembled WGS sequence"/>
</dbReference>
<dbReference type="Gene3D" id="3.30.70.120">
    <property type="match status" value="1"/>
</dbReference>
<dbReference type="EMBL" id="LPDO01000128">
    <property type="protein sequence ID" value="KVT45631.1"/>
    <property type="molecule type" value="Genomic_DNA"/>
</dbReference>
<dbReference type="EMBL" id="LPAD01000025">
    <property type="protein sequence ID" value="KVN90086.1"/>
    <property type="molecule type" value="Genomic_DNA"/>
</dbReference>
<reference evidence="2 15" key="3">
    <citation type="submission" date="2015-12" db="EMBL/GenBank/DDBJ databases">
        <title>Diversity of Burkholderia near neighbor genomes.</title>
        <authorList>
            <person name="Sahl J."/>
            <person name="Wagner D."/>
            <person name="Keim P."/>
        </authorList>
    </citation>
    <scope>NUCLEOTIDE SEQUENCE [LARGE SCALE GENOMIC DNA]</scope>
    <source>
        <strain evidence="2 15">MSMB1189WGS</strain>
    </source>
</reference>
<evidence type="ECO:0000313" key="11">
    <source>
        <dbReference type="Proteomes" id="UP000057910"/>
    </source>
</evidence>
<dbReference type="STRING" id="101571.WJ32_01955"/>
<evidence type="ECO:0000313" key="5">
    <source>
        <dbReference type="EMBL" id="KVP86492.1"/>
    </source>
</evidence>
<dbReference type="EMBL" id="LPHD01000044">
    <property type="protein sequence ID" value="KWA84478.1"/>
    <property type="molecule type" value="Genomic_DNA"/>
</dbReference>
<dbReference type="RefSeq" id="WP_042582911.1">
    <property type="nucleotide sequence ID" value="NZ_CM003771.1"/>
</dbReference>
<dbReference type="PANTHER" id="PTHR23419:SF8">
    <property type="entry name" value="FI09726P"/>
    <property type="match status" value="1"/>
</dbReference>
<dbReference type="Proteomes" id="UP000056732">
    <property type="component" value="Unassembled WGS sequence"/>
</dbReference>
<evidence type="ECO:0000313" key="8">
    <source>
        <dbReference type="EMBL" id="KWZ59412.1"/>
    </source>
</evidence>
<evidence type="ECO:0000313" key="2">
    <source>
        <dbReference type="EMBL" id="AOK22164.1"/>
    </source>
</evidence>
<evidence type="ECO:0000313" key="14">
    <source>
        <dbReference type="Proteomes" id="UP000070119"/>
    </source>
</evidence>
<dbReference type="Pfam" id="PF03091">
    <property type="entry name" value="CutA1"/>
    <property type="match status" value="1"/>
</dbReference>
<dbReference type="Proteomes" id="UP000070119">
    <property type="component" value="Chromosome 1"/>
</dbReference>
<evidence type="ECO:0000313" key="3">
    <source>
        <dbReference type="EMBL" id="KVM40513.1"/>
    </source>
</evidence>
<dbReference type="GO" id="GO:0005507">
    <property type="term" value="F:copper ion binding"/>
    <property type="evidence" value="ECO:0007669"/>
    <property type="project" value="TreeGrafter"/>
</dbReference>
<dbReference type="EMBL" id="LPBJ01000111">
    <property type="protein sequence ID" value="KVP86492.1"/>
    <property type="molecule type" value="Genomic_DNA"/>
</dbReference>
<evidence type="ECO:0000313" key="13">
    <source>
        <dbReference type="Proteomes" id="UP000061665"/>
    </source>
</evidence>
<dbReference type="EMBL" id="LOZE01000006">
    <property type="protein sequence ID" value="KVM40513.1"/>
    <property type="molecule type" value="Genomic_DNA"/>
</dbReference>
<name>A0A105C7W9_9BURK</name>
<evidence type="ECO:0000313" key="9">
    <source>
        <dbReference type="Proteomes" id="UP000056453"/>
    </source>
</evidence>
<comment type="similarity">
    <text evidence="1">Belongs to the CutA family.</text>
</comment>
<dbReference type="Proteomes" id="UP000061665">
    <property type="component" value="Unassembled WGS sequence"/>
</dbReference>
<reference evidence="9 10" key="1">
    <citation type="submission" date="2015-11" db="EMBL/GenBank/DDBJ databases">
        <title>Expanding the genomic diversity of Burkholderia species for the development of highly accurate diagnostics.</title>
        <authorList>
            <person name="Sahl J."/>
            <person name="Keim P."/>
            <person name="Wagner D."/>
        </authorList>
    </citation>
    <scope>NUCLEOTIDE SEQUENCE [LARGE SCALE GENOMIC DNA]</scope>
    <source>
        <strain evidence="6 10">MSMB1137WGS</strain>
        <strain evidence="4 11">MSMB1585WGS</strain>
        <strain evidence="5 9">MSMB1808WGS</strain>
        <strain evidence="3 13">MSMB2058</strain>
        <strain evidence="7 12">MSMB2087WGS</strain>
    </source>
</reference>
<dbReference type="InterPro" id="IPR015867">
    <property type="entry name" value="N-reg_PII/ATP_PRibTrfase_C"/>
</dbReference>
<gene>
    <name evidence="3" type="ORF">WJ53_25450</name>
    <name evidence="4" type="ORF">WJ68_01595</name>
    <name evidence="5" type="ORF">WJ96_22505</name>
    <name evidence="6" type="ORF">WK53_15445</name>
    <name evidence="8" type="ORF">WK57_01730</name>
    <name evidence="2" type="ORF">WK67_05065</name>
    <name evidence="7" type="ORF">WL29_19910</name>
</gene>
<sequence>MVVVLMLTTVPDAATADALADGALAARLAACVSQLGAIRSRYHWEGKVETAEEIQLLFKTSPVRSLELERFIQSHHPYDTPEIVSWQAAAAPKYGQWVAGETQRLFHV</sequence>
<reference evidence="8 14" key="2">
    <citation type="submission" date="2015-11" db="EMBL/GenBank/DDBJ databases">
        <authorList>
            <person name="Sahl J."/>
            <person name="Wagner D."/>
            <person name="Keim P."/>
        </authorList>
    </citation>
    <scope>NUCLEOTIDE SEQUENCE [LARGE SCALE GENOMIC DNA]</scope>
    <source>
        <strain evidence="8 14">MSMB1157</strain>
    </source>
</reference>
<evidence type="ECO:0000313" key="12">
    <source>
        <dbReference type="Proteomes" id="UP000060630"/>
    </source>
</evidence>
<organism evidence="5 9">
    <name type="scientific">Burkholderia ubonensis</name>
    <dbReference type="NCBI Taxonomy" id="101571"/>
    <lineage>
        <taxon>Bacteria</taxon>
        <taxon>Pseudomonadati</taxon>
        <taxon>Pseudomonadota</taxon>
        <taxon>Betaproteobacteria</taxon>
        <taxon>Burkholderiales</taxon>
        <taxon>Burkholderiaceae</taxon>
        <taxon>Burkholderia</taxon>
        <taxon>Burkholderia cepacia complex</taxon>
    </lineage>
</organism>
<dbReference type="GO" id="GO:0010038">
    <property type="term" value="P:response to metal ion"/>
    <property type="evidence" value="ECO:0007669"/>
    <property type="project" value="InterPro"/>
</dbReference>
<evidence type="ECO:0000256" key="1">
    <source>
        <dbReference type="ARBA" id="ARBA00010169"/>
    </source>
</evidence>
<proteinExistence type="inferred from homology"/>
<dbReference type="Proteomes" id="UP000056453">
    <property type="component" value="Unassembled WGS sequence"/>
</dbReference>
<protein>
    <submittedName>
        <fullName evidence="5">Cytochrome C biogenesis protein</fullName>
    </submittedName>
</protein>
<evidence type="ECO:0000313" key="10">
    <source>
        <dbReference type="Proteomes" id="UP000056732"/>
    </source>
</evidence>
<dbReference type="EMBL" id="LNJU01000001">
    <property type="protein sequence ID" value="KWZ59412.1"/>
    <property type="molecule type" value="Genomic_DNA"/>
</dbReference>
<dbReference type="Proteomes" id="UP000095100">
    <property type="component" value="Chromosome 1"/>
</dbReference>
<dbReference type="AlphaFoldDB" id="A0A105C7W9"/>
<keyword evidence="9" id="KW-1185">Reference proteome</keyword>
<accession>A0A105C7W9</accession>
<dbReference type="InterPro" id="IPR004323">
    <property type="entry name" value="Ion_tolerance_CutA"/>
</dbReference>
<dbReference type="EMBL" id="CP013446">
    <property type="protein sequence ID" value="AOK22164.1"/>
    <property type="molecule type" value="Genomic_DNA"/>
</dbReference>
<evidence type="ECO:0000313" key="15">
    <source>
        <dbReference type="Proteomes" id="UP000095100"/>
    </source>
</evidence>
<dbReference type="PANTHER" id="PTHR23419">
    <property type="entry name" value="DIVALENT CATION TOLERANCE CUTA-RELATED"/>
    <property type="match status" value="1"/>
</dbReference>
<dbReference type="Proteomes" id="UP000060630">
    <property type="component" value="Unassembled WGS sequence"/>
</dbReference>
<dbReference type="InterPro" id="IPR011322">
    <property type="entry name" value="N-reg_PII-like_a/b"/>
</dbReference>
<evidence type="ECO:0000313" key="6">
    <source>
        <dbReference type="EMBL" id="KVT45631.1"/>
    </source>
</evidence>